<dbReference type="InterPro" id="IPR036034">
    <property type="entry name" value="PDZ_sf"/>
</dbReference>
<name>A0A382DHR7_9ZZZZ</name>
<reference evidence="2" key="1">
    <citation type="submission" date="2018-05" db="EMBL/GenBank/DDBJ databases">
        <authorList>
            <person name="Lanie J.A."/>
            <person name="Ng W.-L."/>
            <person name="Kazmierczak K.M."/>
            <person name="Andrzejewski T.M."/>
            <person name="Davidsen T.M."/>
            <person name="Wayne K.J."/>
            <person name="Tettelin H."/>
            <person name="Glass J.I."/>
            <person name="Rusch D."/>
            <person name="Podicherti R."/>
            <person name="Tsui H.-C.T."/>
            <person name="Winkler M.E."/>
        </authorList>
    </citation>
    <scope>NUCLEOTIDE SEQUENCE</scope>
</reference>
<evidence type="ECO:0000259" key="1">
    <source>
        <dbReference type="PROSITE" id="PS50106"/>
    </source>
</evidence>
<organism evidence="2">
    <name type="scientific">marine metagenome</name>
    <dbReference type="NCBI Taxonomy" id="408172"/>
    <lineage>
        <taxon>unclassified sequences</taxon>
        <taxon>metagenomes</taxon>
        <taxon>ecological metagenomes</taxon>
    </lineage>
</organism>
<feature type="non-terminal residue" evidence="2">
    <location>
        <position position="1"/>
    </location>
</feature>
<gene>
    <name evidence="2" type="ORF">METZ01_LOCUS190543</name>
</gene>
<dbReference type="PROSITE" id="PS50106">
    <property type="entry name" value="PDZ"/>
    <property type="match status" value="1"/>
</dbReference>
<dbReference type="Pfam" id="PF17820">
    <property type="entry name" value="PDZ_6"/>
    <property type="match status" value="1"/>
</dbReference>
<dbReference type="InterPro" id="IPR001478">
    <property type="entry name" value="PDZ"/>
</dbReference>
<dbReference type="Gene3D" id="2.30.42.10">
    <property type="match status" value="1"/>
</dbReference>
<dbReference type="InterPro" id="IPR041489">
    <property type="entry name" value="PDZ_6"/>
</dbReference>
<evidence type="ECO:0000313" key="2">
    <source>
        <dbReference type="EMBL" id="SVB37689.1"/>
    </source>
</evidence>
<feature type="domain" description="PDZ" evidence="1">
    <location>
        <begin position="1"/>
        <end position="37"/>
    </location>
</feature>
<proteinExistence type="predicted"/>
<protein>
    <recommendedName>
        <fullName evidence="1">PDZ domain-containing protein</fullName>
    </recommendedName>
</protein>
<dbReference type="SUPFAM" id="SSF50156">
    <property type="entry name" value="PDZ domain-like"/>
    <property type="match status" value="1"/>
</dbReference>
<dbReference type="EMBL" id="UINC01039341">
    <property type="protein sequence ID" value="SVB37689.1"/>
    <property type="molecule type" value="Genomic_DNA"/>
</dbReference>
<dbReference type="AlphaFoldDB" id="A0A382DHR7"/>
<accession>A0A382DHR7</accession>
<sequence length="141" mass="15727">IESPQGLRITSVTRDSPADEAGLLPGDRIIAVNGNQVNHHIRLAEYVTTLPVGSLIEIRFSRSDSVTLTRAVLAEPPVQETGVTALRPLARTLEDPAPVGGEYMMNDRTIQWLMDLDHRLRMFEQQFRNAQQQVNSSPTRP</sequence>
<dbReference type="SMART" id="SM00228">
    <property type="entry name" value="PDZ"/>
    <property type="match status" value="1"/>
</dbReference>